<reference evidence="3 4" key="1">
    <citation type="journal article" date="2019" name="Appl. Microbiol. Biotechnol.">
        <title>Genome sequence of Isaria javanica and comparative genome analysis insights into family S53 peptidase evolution in fungal entomopathogens.</title>
        <authorList>
            <person name="Lin R."/>
            <person name="Zhang X."/>
            <person name="Xin B."/>
            <person name="Zou M."/>
            <person name="Gao Y."/>
            <person name="Qin F."/>
            <person name="Hu Q."/>
            <person name="Xie B."/>
            <person name="Cheng X."/>
        </authorList>
    </citation>
    <scope>NUCLEOTIDE SEQUENCE [LARGE SCALE GENOMIC DNA]</scope>
    <source>
        <strain evidence="3 4">IJ1G</strain>
    </source>
</reference>
<keyword evidence="4" id="KW-1185">Reference proteome</keyword>
<dbReference type="OrthoDB" id="3797113at2759"/>
<evidence type="ECO:0000256" key="2">
    <source>
        <dbReference type="SAM" id="Phobius"/>
    </source>
</evidence>
<feature type="transmembrane region" description="Helical" evidence="2">
    <location>
        <begin position="350"/>
        <end position="372"/>
    </location>
</feature>
<dbReference type="EMBL" id="SPUK01000004">
    <property type="protein sequence ID" value="TQV97563.1"/>
    <property type="molecule type" value="Genomic_DNA"/>
</dbReference>
<evidence type="ECO:0000256" key="1">
    <source>
        <dbReference type="SAM" id="MobiDB-lite"/>
    </source>
</evidence>
<feature type="transmembrane region" description="Helical" evidence="2">
    <location>
        <begin position="46"/>
        <end position="67"/>
    </location>
</feature>
<feature type="transmembrane region" description="Helical" evidence="2">
    <location>
        <begin position="279"/>
        <end position="299"/>
    </location>
</feature>
<dbReference type="Proteomes" id="UP000315783">
    <property type="component" value="Unassembled WGS sequence"/>
</dbReference>
<organism evidence="3 4">
    <name type="scientific">Cordyceps javanica</name>
    <dbReference type="NCBI Taxonomy" id="43265"/>
    <lineage>
        <taxon>Eukaryota</taxon>
        <taxon>Fungi</taxon>
        <taxon>Dikarya</taxon>
        <taxon>Ascomycota</taxon>
        <taxon>Pezizomycotina</taxon>
        <taxon>Sordariomycetes</taxon>
        <taxon>Hypocreomycetidae</taxon>
        <taxon>Hypocreales</taxon>
        <taxon>Cordycipitaceae</taxon>
        <taxon>Cordyceps</taxon>
    </lineage>
</organism>
<accession>A0A545W5I0</accession>
<keyword evidence="2" id="KW-0472">Membrane</keyword>
<dbReference type="PROSITE" id="PS51257">
    <property type="entry name" value="PROKAR_LIPOPROTEIN"/>
    <property type="match status" value="1"/>
</dbReference>
<feature type="transmembrane region" description="Helical" evidence="2">
    <location>
        <begin position="139"/>
        <end position="161"/>
    </location>
</feature>
<feature type="transmembrane region" description="Helical" evidence="2">
    <location>
        <begin position="74"/>
        <end position="95"/>
    </location>
</feature>
<evidence type="ECO:0000313" key="4">
    <source>
        <dbReference type="Proteomes" id="UP000315783"/>
    </source>
</evidence>
<sequence length="398" mass="43626">MAPRRGGGVHIGGGSSSSSGGSGSSCSGCDDPMAAQFYHLYTTGSVYGMLVVNAILAAALLVACFVNRRPVAKLALLAALLFLAGCVFQCVRWGLVVPDNWVPHGYRFESSVVVLLQRLGWPAVLAALLRAVARPGRVLAAAAGLPGLLVLAALNVAYVVYDFLLSDLAVKDWEASGSGPYVLGDRDFGVLWTRGMVGRFTDQPGYVRRPSTWSRDWATRFRAWLMYTPPGSSGFRERDTQIKIGIAADVMALVVVLAIGGLHVVTWRRQGKAELPRRRSFLAIAVGGLLLSSLFRVIVSARWILHNWRIITDTQLWDDWLAYFPDTDRSADFVPMPPYWLPGYRTTVEAFPVLQVIFEQIGPVLACVLIVLSMAAERQRARAVRQQQMPVKMQGQYS</sequence>
<keyword evidence="2" id="KW-1133">Transmembrane helix</keyword>
<name>A0A545W5I0_9HYPO</name>
<evidence type="ECO:0000313" key="3">
    <source>
        <dbReference type="EMBL" id="TQV97563.1"/>
    </source>
</evidence>
<comment type="caution">
    <text evidence="3">The sequence shown here is derived from an EMBL/GenBank/DDBJ whole genome shotgun (WGS) entry which is preliminary data.</text>
</comment>
<protein>
    <submittedName>
        <fullName evidence="3">Uncharacterized protein</fullName>
    </submittedName>
</protein>
<feature type="transmembrane region" description="Helical" evidence="2">
    <location>
        <begin position="244"/>
        <end position="267"/>
    </location>
</feature>
<dbReference type="AlphaFoldDB" id="A0A545W5I0"/>
<feature type="region of interest" description="Disordered" evidence="1">
    <location>
        <begin position="1"/>
        <end position="23"/>
    </location>
</feature>
<feature type="transmembrane region" description="Helical" evidence="2">
    <location>
        <begin position="115"/>
        <end position="132"/>
    </location>
</feature>
<proteinExistence type="predicted"/>
<gene>
    <name evidence="3" type="ORF">IF1G_03306</name>
</gene>
<keyword evidence="2" id="KW-0812">Transmembrane</keyword>